<sequence>MPPSTQSTHALLQIQGLAIAAGDVPLQTNLHLDLAPGELLAITGPSGCGKTTLLRTVTALQPALAGTIRLQGRTPEEWGWAAFRRKATLVTQRPTLLDLTVEENLRRPFHYRTAATPYPEQRARDLMEELAVGADRLTQAARTLSIGQQQRVCLIRALLMDPPVLCLDEPTSALDPDAVGLVERLIRRLAQDDGLAALVVTHDPRLAAEWCTRQFLMPRAEATV</sequence>
<dbReference type="PANTHER" id="PTHR43119">
    <property type="entry name" value="ABC TRANSPORT PROTEIN ATP-BINDING COMPONENT-RELATED"/>
    <property type="match status" value="1"/>
</dbReference>
<keyword evidence="2" id="KW-1185">Reference proteome</keyword>
<dbReference type="InterPro" id="IPR003593">
    <property type="entry name" value="AAA+_ATPase"/>
</dbReference>
<dbReference type="EMBL" id="AP025739">
    <property type="protein sequence ID" value="BDI29649.1"/>
    <property type="molecule type" value="Genomic_DNA"/>
</dbReference>
<dbReference type="PANTHER" id="PTHR43119:SF1">
    <property type="entry name" value="ABC TRANSPORTER DOMAIN-CONTAINING PROTEIN"/>
    <property type="match status" value="1"/>
</dbReference>
<dbReference type="OrthoDB" id="4408248at2"/>
<dbReference type="KEGG" id="ccot:CCAX7_17000"/>
<dbReference type="Pfam" id="PF00005">
    <property type="entry name" value="ABC_tran"/>
    <property type="match status" value="1"/>
</dbReference>
<name>A0A402CYU2_9BACT</name>
<keyword evidence="1" id="KW-0547">Nucleotide-binding</keyword>
<evidence type="ECO:0000313" key="2">
    <source>
        <dbReference type="Proteomes" id="UP000287394"/>
    </source>
</evidence>
<dbReference type="SUPFAM" id="SSF52540">
    <property type="entry name" value="P-loop containing nucleoside triphosphate hydrolases"/>
    <property type="match status" value="1"/>
</dbReference>
<dbReference type="GO" id="GO:0016887">
    <property type="term" value="F:ATP hydrolysis activity"/>
    <property type="evidence" value="ECO:0007669"/>
    <property type="project" value="InterPro"/>
</dbReference>
<dbReference type="AlphaFoldDB" id="A0A402CYU2"/>
<protein>
    <submittedName>
        <fullName evidence="1">ABC transporter ATP-binding protein</fullName>
    </submittedName>
</protein>
<evidence type="ECO:0000313" key="1">
    <source>
        <dbReference type="EMBL" id="BDI29649.1"/>
    </source>
</evidence>
<dbReference type="GO" id="GO:0005524">
    <property type="term" value="F:ATP binding"/>
    <property type="evidence" value="ECO:0007669"/>
    <property type="project" value="UniProtKB-KW"/>
</dbReference>
<gene>
    <name evidence="1" type="ORF">CCAX7_17000</name>
</gene>
<dbReference type="Proteomes" id="UP000287394">
    <property type="component" value="Chromosome"/>
</dbReference>
<dbReference type="RefSeq" id="WP_119322483.1">
    <property type="nucleotide sequence ID" value="NZ_AP025739.1"/>
</dbReference>
<dbReference type="Gene3D" id="3.40.50.300">
    <property type="entry name" value="P-loop containing nucleotide triphosphate hydrolases"/>
    <property type="match status" value="1"/>
</dbReference>
<keyword evidence="1" id="KW-0067">ATP-binding</keyword>
<proteinExistence type="predicted"/>
<reference evidence="1 2" key="1">
    <citation type="journal article" date="2019" name="Int. J. Syst. Evol. Microbiol.">
        <title>Capsulimonas corticalis gen. nov., sp. nov., an aerobic capsulated bacterium, of a novel bacterial order, Capsulimonadales ord. nov., of the class Armatimonadia of the phylum Armatimonadetes.</title>
        <authorList>
            <person name="Li J."/>
            <person name="Kudo C."/>
            <person name="Tonouchi A."/>
        </authorList>
    </citation>
    <scope>NUCLEOTIDE SEQUENCE [LARGE SCALE GENOMIC DNA]</scope>
    <source>
        <strain evidence="1 2">AX-7</strain>
    </source>
</reference>
<dbReference type="PROSITE" id="PS50893">
    <property type="entry name" value="ABC_TRANSPORTER_2"/>
    <property type="match status" value="1"/>
</dbReference>
<dbReference type="InterPro" id="IPR003439">
    <property type="entry name" value="ABC_transporter-like_ATP-bd"/>
</dbReference>
<dbReference type="InterPro" id="IPR027417">
    <property type="entry name" value="P-loop_NTPase"/>
</dbReference>
<accession>A0A402CYU2</accession>
<organism evidence="1 2">
    <name type="scientific">Capsulimonas corticalis</name>
    <dbReference type="NCBI Taxonomy" id="2219043"/>
    <lineage>
        <taxon>Bacteria</taxon>
        <taxon>Bacillati</taxon>
        <taxon>Armatimonadota</taxon>
        <taxon>Armatimonadia</taxon>
        <taxon>Capsulimonadales</taxon>
        <taxon>Capsulimonadaceae</taxon>
        <taxon>Capsulimonas</taxon>
    </lineage>
</organism>
<dbReference type="SMART" id="SM00382">
    <property type="entry name" value="AAA"/>
    <property type="match status" value="1"/>
</dbReference>